<feature type="coiled-coil region" evidence="2">
    <location>
        <begin position="942"/>
        <end position="969"/>
    </location>
</feature>
<dbReference type="InterPro" id="IPR059179">
    <property type="entry name" value="MLKL-like_MCAfunc"/>
</dbReference>
<dbReference type="Pfam" id="PF08238">
    <property type="entry name" value="Sel1"/>
    <property type="match status" value="2"/>
</dbReference>
<dbReference type="InterPro" id="IPR011009">
    <property type="entry name" value="Kinase-like_dom_sf"/>
</dbReference>
<evidence type="ECO:0000256" key="2">
    <source>
        <dbReference type="SAM" id="Coils"/>
    </source>
</evidence>
<evidence type="ECO:0000313" key="4">
    <source>
        <dbReference type="EMBL" id="GBC04284.1"/>
    </source>
</evidence>
<dbReference type="InterPro" id="IPR000719">
    <property type="entry name" value="Prot_kinase_dom"/>
</dbReference>
<sequence>MTTSTNNENDKWVQWIEDGIAREYINYHHYNEFQNIECIGYGGFGYVYRANWKTSNTVVALKSLKNGNGFMKEIVNEHSDNILIHQNVIKLADFGLSRRAGVSNSVKDVFGKMPYIDPQRFRKQTKKHDKKSDVYSVGVLLWEISSGQKPFESYDSPHDQIVLTLDISDGKRETPIDGTPDDYINIYTKCWEGNPDDRPEMGLVFSELKRIKLYTPELMEKCIKEKHAEYYEYNEFNKIEEIGNDAIVKEVLHEIKLHREVDSSNVILKFFGITKRDSEYLLVTEYAEGGTLHNYLKENFPSLNWLDKYRLALQLSSAVKYLHEREIVHKSLHSNNVLIQQNSIRLADFGLSKRIKDVSQPFLNSFDTIPYTDPRGINIKELLLDTLEEEIQIEKFDMNEKSDIYSLGVIFWELSSGKKPFSDEEYDSLLAVKIVEGLRERTVVYTPEIYSNLYTRCWDGNPDKRPTIQEIIMILESLISSIVPSIKDDYKVIMTGIVDLKDLDINNTEYFKRINVEQSLENGNYEVFGSIISKDKKVNLKSDFFVAFGLYDINGFSVMIKTLHKNNEINITECYILWMIIAKPLKLPVFSLKNRELQVYCIKESIILQPDNSNYSIKTSRQLFLGDTISVNIYCSTMNHRPVDVKLVNWSKNSINFQITYNDLNLNILNSSTVISANNNNSLISIDIRISIFISPKYNGLKIDNEEKEYYLDLIGYILSKENFNKESSSEDNFLNKVKGKKRDKEEDNLSAEYTPPLKIARVNEPATRGVIVVTALIPFTKFLPLISEIGIIFNEILELVKAAEHNKRTCRILKHRVNIAELVTRDLKIHDEEKQDFFNSKNYLLLQNLVNTIARIRKFISYISQMKPLLNYIKAKNIEKTFKELCEEFDGYVNVLCFSINNKTTGELEQLKPDELKQLKADQDDLAEYLKEMVDGIKDCMSEKKDDMNNIESSADEIKELIKNLGDQFFSTVVKVNTMNCTMEKFMSDSQNQTKIDKIFQVRPLNFCDYKRVNNEKPRKNGRVTKWYNIINKSEELAFKTISEKEDQKIVQNQVTILKELQDRLDLRLKLRISFNVACGLNFLRAVEIVHRDIRAENILITVDETAKLANFKLSRYLTAATLNQSQTLEQVRYCAPELLYRTPGYKYDHRCEVYSFGILLWEIAEERIPYEGNYDIVDVTEKVRNKRYREPFSRNSQMPEKFKQLEIDAVHHDPDFRPKITKMFKVLRDCYKDYFKTYSQDLPSFSISCLSRNSFMQELSPKHVDEINLLESFKYMTLTDAAKQHKMINKEGKLIGDVVTAYKCFEAYGDQIKAKYYKAYYISTGLVKSPPNKDKIVAELYKEVADDDADEFPEAKVRYGNCLYNGKGVEQNYSEALKYFEKAAEDGFKVAMYNAGNMYYNGIGCMKDIEKAKYYMNLAAYSNLDLAIEFREKLYL</sequence>
<dbReference type="Gene3D" id="1.25.40.10">
    <property type="entry name" value="Tetratricopeptide repeat domain"/>
    <property type="match status" value="1"/>
</dbReference>
<keyword evidence="1" id="KW-0547">Nucleotide-binding</keyword>
<organism evidence="4 5">
    <name type="scientific">Rhizophagus clarus</name>
    <dbReference type="NCBI Taxonomy" id="94130"/>
    <lineage>
        <taxon>Eukaryota</taxon>
        <taxon>Fungi</taxon>
        <taxon>Fungi incertae sedis</taxon>
        <taxon>Mucoromycota</taxon>
        <taxon>Glomeromycotina</taxon>
        <taxon>Glomeromycetes</taxon>
        <taxon>Glomerales</taxon>
        <taxon>Glomeraceae</taxon>
        <taxon>Rhizophagus</taxon>
    </lineage>
</organism>
<keyword evidence="2" id="KW-0175">Coiled coil</keyword>
<dbReference type="SUPFAM" id="SSF81901">
    <property type="entry name" value="HCP-like"/>
    <property type="match status" value="1"/>
</dbReference>
<feature type="binding site" evidence="1">
    <location>
        <position position="62"/>
    </location>
    <ligand>
        <name>ATP</name>
        <dbReference type="ChEBI" id="CHEBI:30616"/>
    </ligand>
</feature>
<gene>
    <name evidence="4" type="ORF">RclHR1_00560011</name>
</gene>
<dbReference type="InterPro" id="IPR006597">
    <property type="entry name" value="Sel1-like"/>
</dbReference>
<dbReference type="Gene3D" id="1.10.510.10">
    <property type="entry name" value="Transferase(Phosphotransferase) domain 1"/>
    <property type="match status" value="4"/>
</dbReference>
<dbReference type="EMBL" id="BEXD01003937">
    <property type="protein sequence ID" value="GBC04284.1"/>
    <property type="molecule type" value="Genomic_DNA"/>
</dbReference>
<evidence type="ECO:0000259" key="3">
    <source>
        <dbReference type="PROSITE" id="PS50011"/>
    </source>
</evidence>
<dbReference type="GO" id="GO:0005524">
    <property type="term" value="F:ATP binding"/>
    <property type="evidence" value="ECO:0007669"/>
    <property type="project" value="UniProtKB-UniRule"/>
</dbReference>
<dbReference type="Proteomes" id="UP000247702">
    <property type="component" value="Unassembled WGS sequence"/>
</dbReference>
<comment type="caution">
    <text evidence="4">The sequence shown here is derived from an EMBL/GenBank/DDBJ whole genome shotgun (WGS) entry which is preliminary data.</text>
</comment>
<protein>
    <recommendedName>
        <fullName evidence="3">Protein kinase domain-containing protein</fullName>
    </recommendedName>
</protein>
<dbReference type="Gene3D" id="1.20.930.20">
    <property type="entry name" value="Adaptor protein Cbl, N-terminal domain"/>
    <property type="match status" value="1"/>
</dbReference>
<dbReference type="InterPro" id="IPR001245">
    <property type="entry name" value="Ser-Thr/Tyr_kinase_cat_dom"/>
</dbReference>
<evidence type="ECO:0000313" key="5">
    <source>
        <dbReference type="Proteomes" id="UP000247702"/>
    </source>
</evidence>
<keyword evidence="1" id="KW-0067">ATP-binding</keyword>
<dbReference type="SUPFAM" id="SSF56112">
    <property type="entry name" value="Protein kinase-like (PK-like)"/>
    <property type="match status" value="3"/>
</dbReference>
<dbReference type="InterPro" id="IPR011990">
    <property type="entry name" value="TPR-like_helical_dom_sf"/>
</dbReference>
<dbReference type="InterPro" id="IPR017441">
    <property type="entry name" value="Protein_kinase_ATP_BS"/>
</dbReference>
<dbReference type="Pfam" id="PF07714">
    <property type="entry name" value="PK_Tyr_Ser-Thr"/>
    <property type="match status" value="3"/>
</dbReference>
<reference evidence="4 5" key="1">
    <citation type="submission" date="2017-11" db="EMBL/GenBank/DDBJ databases">
        <title>The genome of Rhizophagus clarus HR1 reveals common genetic basis of auxotrophy among arbuscular mycorrhizal fungi.</title>
        <authorList>
            <person name="Kobayashi Y."/>
        </authorList>
    </citation>
    <scope>NUCLEOTIDE SEQUENCE [LARGE SCALE GENOMIC DNA]</scope>
    <source>
        <strain evidence="4 5">HR1</strain>
    </source>
</reference>
<dbReference type="PROSITE" id="PS50011">
    <property type="entry name" value="PROTEIN_KINASE_DOM"/>
    <property type="match status" value="2"/>
</dbReference>
<proteinExistence type="predicted"/>
<dbReference type="CDD" id="cd21037">
    <property type="entry name" value="MLKL_NTD"/>
    <property type="match status" value="1"/>
</dbReference>
<feature type="domain" description="Protein kinase" evidence="3">
    <location>
        <begin position="960"/>
        <end position="1237"/>
    </location>
</feature>
<dbReference type="InterPro" id="IPR036537">
    <property type="entry name" value="Adaptor_Cbl_N_dom_sf"/>
</dbReference>
<dbReference type="PANTHER" id="PTHR44329">
    <property type="entry name" value="SERINE/THREONINE-PROTEIN KINASE TNNI3K-RELATED"/>
    <property type="match status" value="1"/>
</dbReference>
<feature type="domain" description="Protein kinase" evidence="3">
    <location>
        <begin position="33"/>
        <end position="479"/>
    </location>
</feature>
<dbReference type="SMART" id="SM00220">
    <property type="entry name" value="S_TKc"/>
    <property type="match status" value="1"/>
</dbReference>
<dbReference type="InterPro" id="IPR008266">
    <property type="entry name" value="Tyr_kinase_AS"/>
</dbReference>
<keyword evidence="5" id="KW-1185">Reference proteome</keyword>
<evidence type="ECO:0000256" key="1">
    <source>
        <dbReference type="PROSITE-ProRule" id="PRU10141"/>
    </source>
</evidence>
<dbReference type="GO" id="GO:0007166">
    <property type="term" value="P:cell surface receptor signaling pathway"/>
    <property type="evidence" value="ECO:0007669"/>
    <property type="project" value="InterPro"/>
</dbReference>
<dbReference type="SMART" id="SM00671">
    <property type="entry name" value="SEL1"/>
    <property type="match status" value="2"/>
</dbReference>
<name>A0A2Z6RP58_9GLOM</name>
<dbReference type="SMART" id="SM00219">
    <property type="entry name" value="TyrKc"/>
    <property type="match status" value="1"/>
</dbReference>
<dbReference type="InterPro" id="IPR051681">
    <property type="entry name" value="Ser/Thr_Kinases-Pseudokinases"/>
</dbReference>
<dbReference type="GO" id="GO:0004713">
    <property type="term" value="F:protein tyrosine kinase activity"/>
    <property type="evidence" value="ECO:0007669"/>
    <property type="project" value="InterPro"/>
</dbReference>
<dbReference type="PROSITE" id="PS00109">
    <property type="entry name" value="PROTEIN_KINASE_TYR"/>
    <property type="match status" value="1"/>
</dbReference>
<dbReference type="PROSITE" id="PS00107">
    <property type="entry name" value="PROTEIN_KINASE_ATP"/>
    <property type="match status" value="1"/>
</dbReference>
<dbReference type="InterPro" id="IPR020635">
    <property type="entry name" value="Tyr_kinase_cat_dom"/>
</dbReference>
<accession>A0A2Z6RP58</accession>
<dbReference type="GO" id="GO:0004674">
    <property type="term" value="F:protein serine/threonine kinase activity"/>
    <property type="evidence" value="ECO:0007669"/>
    <property type="project" value="TreeGrafter"/>
</dbReference>